<dbReference type="PANTHER" id="PTHR24093">
    <property type="entry name" value="CATION TRANSPORTING ATPASE"/>
    <property type="match status" value="1"/>
</dbReference>
<evidence type="ECO:0000256" key="9">
    <source>
        <dbReference type="ARBA" id="ARBA00022842"/>
    </source>
</evidence>
<dbReference type="SMART" id="SM00831">
    <property type="entry name" value="Cation_ATPase_N"/>
    <property type="match status" value="1"/>
</dbReference>
<dbReference type="SUPFAM" id="SSF81653">
    <property type="entry name" value="Calcium ATPase, transduction domain A"/>
    <property type="match status" value="1"/>
</dbReference>
<dbReference type="GO" id="GO:0005886">
    <property type="term" value="C:plasma membrane"/>
    <property type="evidence" value="ECO:0007669"/>
    <property type="project" value="TreeGrafter"/>
</dbReference>
<comment type="caution">
    <text evidence="15">Lacks conserved residue(s) required for the propagation of feature annotation.</text>
</comment>
<dbReference type="InterPro" id="IPR059000">
    <property type="entry name" value="ATPase_P-type_domA"/>
</dbReference>
<feature type="transmembrane region" description="Helical" evidence="15">
    <location>
        <begin position="187"/>
        <end position="207"/>
    </location>
</feature>
<proteinExistence type="inferred from homology"/>
<feature type="compositionally biased region" description="Basic and acidic residues" evidence="16">
    <location>
        <begin position="76"/>
        <end position="97"/>
    </location>
</feature>
<feature type="transmembrane region" description="Helical" evidence="15">
    <location>
        <begin position="219"/>
        <end position="240"/>
    </location>
</feature>
<dbReference type="SFLD" id="SFLDS00003">
    <property type="entry name" value="Haloacid_Dehalogenase"/>
    <property type="match status" value="1"/>
</dbReference>
<keyword evidence="12 15" id="KW-0406">Ion transport</keyword>
<comment type="function">
    <text evidence="15">Catalyzes the hydrolysis of ATP coupled with the transport of calcium.</text>
</comment>
<dbReference type="PANTHER" id="PTHR24093:SF369">
    <property type="entry name" value="CALCIUM-TRANSPORTING ATPASE"/>
    <property type="match status" value="1"/>
</dbReference>
<dbReference type="Pfam" id="PF00122">
    <property type="entry name" value="E1-E2_ATPase"/>
    <property type="match status" value="1"/>
</dbReference>
<dbReference type="InterPro" id="IPR023214">
    <property type="entry name" value="HAD_sf"/>
</dbReference>
<dbReference type="PROSITE" id="PS00154">
    <property type="entry name" value="ATPASE_E1_E2"/>
    <property type="match status" value="1"/>
</dbReference>
<evidence type="ECO:0000256" key="16">
    <source>
        <dbReference type="SAM" id="MobiDB-lite"/>
    </source>
</evidence>
<dbReference type="InterPro" id="IPR004014">
    <property type="entry name" value="ATPase_P-typ_cation-transptr_N"/>
</dbReference>
<dbReference type="EC" id="7.2.2.10" evidence="15"/>
<protein>
    <recommendedName>
        <fullName evidence="15">Calcium-transporting ATPase</fullName>
        <ecNumber evidence="15">7.2.2.10</ecNumber>
    </recommendedName>
</protein>
<name>A0A0L0DKW9_THETB</name>
<comment type="similarity">
    <text evidence="15">Belongs to the cation transport ATPase (P-type) (TC 3.A.3) family.</text>
</comment>
<dbReference type="Proteomes" id="UP000054408">
    <property type="component" value="Unassembled WGS sequence"/>
</dbReference>
<comment type="subcellular location">
    <subcellularLocation>
        <location evidence="1">Endomembrane system</location>
        <topology evidence="1">Multi-pass membrane protein</topology>
    </subcellularLocation>
    <subcellularLocation>
        <location evidence="15">Membrane</location>
        <topology evidence="15">Multi-pass membrane protein</topology>
    </subcellularLocation>
</comment>
<keyword evidence="9" id="KW-0460">Magnesium</keyword>
<keyword evidence="19" id="KW-1185">Reference proteome</keyword>
<dbReference type="InterPro" id="IPR044492">
    <property type="entry name" value="P_typ_ATPase_HD_dom"/>
</dbReference>
<gene>
    <name evidence="18" type="ORF">AMSG_08261</name>
</gene>
<feature type="domain" description="Cation-transporting P-type ATPase N-terminal" evidence="17">
    <location>
        <begin position="132"/>
        <end position="204"/>
    </location>
</feature>
<dbReference type="InterPro" id="IPR006408">
    <property type="entry name" value="P-type_ATPase_IIB"/>
</dbReference>
<keyword evidence="2 15" id="KW-0813">Transport</keyword>
<evidence type="ECO:0000256" key="12">
    <source>
        <dbReference type="ARBA" id="ARBA00023065"/>
    </source>
</evidence>
<dbReference type="InterPro" id="IPR018303">
    <property type="entry name" value="ATPase_P-typ_P_site"/>
</dbReference>
<feature type="transmembrane region" description="Helical" evidence="15">
    <location>
        <begin position="419"/>
        <end position="449"/>
    </location>
</feature>
<dbReference type="SFLD" id="SFLDG00002">
    <property type="entry name" value="C1.7:_P-type_atpase_like"/>
    <property type="match status" value="1"/>
</dbReference>
<dbReference type="eggNOG" id="KOG0204">
    <property type="taxonomic scope" value="Eukaryota"/>
</dbReference>
<dbReference type="InterPro" id="IPR023299">
    <property type="entry name" value="ATPase_P-typ_cyto_dom_N"/>
</dbReference>
<evidence type="ECO:0000259" key="17">
    <source>
        <dbReference type="SMART" id="SM00831"/>
    </source>
</evidence>
<feature type="transmembrane region" description="Helical" evidence="15">
    <location>
        <begin position="863"/>
        <end position="884"/>
    </location>
</feature>
<dbReference type="Gene3D" id="3.40.1110.10">
    <property type="entry name" value="Calcium-transporting ATPase, cytoplasmic domain N"/>
    <property type="match status" value="1"/>
</dbReference>
<keyword evidence="3 15" id="KW-0109">Calcium transport</keyword>
<dbReference type="PRINTS" id="PR00119">
    <property type="entry name" value="CATATPASE"/>
</dbReference>
<feature type="transmembrane region" description="Helical" evidence="15">
    <location>
        <begin position="377"/>
        <end position="399"/>
    </location>
</feature>
<dbReference type="AlphaFoldDB" id="A0A0L0DKW9"/>
<dbReference type="NCBIfam" id="TIGR01517">
    <property type="entry name" value="ATPase-IIB_Ca"/>
    <property type="match status" value="1"/>
</dbReference>
<feature type="transmembrane region" description="Helical" evidence="15">
    <location>
        <begin position="933"/>
        <end position="958"/>
    </location>
</feature>
<dbReference type="GO" id="GO:0005388">
    <property type="term" value="F:P-type calcium transporter activity"/>
    <property type="evidence" value="ECO:0007669"/>
    <property type="project" value="UniProtKB-EC"/>
</dbReference>
<dbReference type="GO" id="GO:0046872">
    <property type="term" value="F:metal ion binding"/>
    <property type="evidence" value="ECO:0007669"/>
    <property type="project" value="UniProtKB-KW"/>
</dbReference>
<sequence>MESEDDFYSYSYYSEEYEAMPPKKSVADADVAVAENKKTKNKSKAGAASKGDSGGKKSSRTPAAGGGGQLKRHASIIRERKREIERRAATARLERRSSVSSVGAGRGRAEDASYTADSLYELYPANENKLEELGGVEGVAKGVGSSTTRGVKSSEVPTRKERFGVNRLPDPDTKGFVELCWDTLNDFILLLLIAAAFISLILGMAFTDDADDSDSAPPPWVEGTAILIAVIIVVLVTAINDFKREKQFQKLNKIKDARDVNVIRAESEGPVSISVHDVVVGDLLVLSTGDIVPVDGLYVSGSSCATDESGQTGEPDLCRKSGDKPFFISGSKIQEGNALMLVTGVGINSHNGRAVMALRVPPEDTPLQRQLDTLARAIGKLGIAIAGLLFVILAIKYFVTAVSDNERLRTARTLDRLTSFVTTGITIAVVAVPEGLPLAVTIALAYAMLRMLREKNLVRTLAACETMGRATVIASDKTGTLTANQMTVVDGIVAAASLDGVDQMETAALGELAERWRDSSPHDSLLHALVENIAINSTAAEVERESGNIEWSGSTTEMALLEFARNAVNACPGKVKSLASYDVMRKDAKLGHGSLSIVETFPFSSSRKRSAVVVEREGAGYRFYVKGAAERVLAACTQVMDSNGQARPMRSGEIAELEAKIGSMADDALRTLCLAHRDYATMPENEFSEEDMSELVLDGLFGIHDVIRSDVPGAVRAVQRAGVRVIMVTGDNLATAKAIGTKCHIYDAEHDVALEGPDFAQTTNAELKHILPNLTVVARAAPLDKQRLVDRLQTDFGEVVAVTGDGTNDAPALSKADIGFGMGITGTDVAKEAADIILMDDAFSSIVVALRWGRSVYDSIRKFLQFQLTVNIVAVTVAFVGAVANEDGESPLKAVQLLWVNLIMDTLGALALATDPPTDELLERMPTRMSDSLIAPTMWINILGQATFQLAATLWLLFDGHNVFDLARDSTEHHTLVFNAFVWCQLFNEINAHSYGKPGLNPMAGIVDNRLFVVIWIGLVLAQVFIVEVGGDFASTTGQTGTEWLLALAIGIISLPIGFLLRLIPVMDPERTRENVNMDRLKGLGPDE</sequence>
<dbReference type="InterPro" id="IPR023298">
    <property type="entry name" value="ATPase_P-typ_TM_dom_sf"/>
</dbReference>
<evidence type="ECO:0000256" key="13">
    <source>
        <dbReference type="ARBA" id="ARBA00023136"/>
    </source>
</evidence>
<evidence type="ECO:0000256" key="4">
    <source>
        <dbReference type="ARBA" id="ARBA00022692"/>
    </source>
</evidence>
<keyword evidence="4 15" id="KW-0812">Transmembrane</keyword>
<dbReference type="GeneID" id="25566989"/>
<evidence type="ECO:0000313" key="18">
    <source>
        <dbReference type="EMBL" id="KNC52008.1"/>
    </source>
</evidence>
<keyword evidence="5" id="KW-0479">Metal-binding</keyword>
<dbReference type="Gene3D" id="1.20.1110.10">
    <property type="entry name" value="Calcium-transporting ATPase, transmembrane domain"/>
    <property type="match status" value="1"/>
</dbReference>
<keyword evidence="6 15" id="KW-0547">Nucleotide-binding</keyword>
<dbReference type="GO" id="GO:0016887">
    <property type="term" value="F:ATP hydrolysis activity"/>
    <property type="evidence" value="ECO:0007669"/>
    <property type="project" value="InterPro"/>
</dbReference>
<evidence type="ECO:0000256" key="1">
    <source>
        <dbReference type="ARBA" id="ARBA00004127"/>
    </source>
</evidence>
<evidence type="ECO:0000256" key="5">
    <source>
        <dbReference type="ARBA" id="ARBA00022723"/>
    </source>
</evidence>
<dbReference type="InterPro" id="IPR006068">
    <property type="entry name" value="ATPase_P-typ_cation-transptr_C"/>
</dbReference>
<dbReference type="SUPFAM" id="SSF81665">
    <property type="entry name" value="Calcium ATPase, transmembrane domain M"/>
    <property type="match status" value="1"/>
</dbReference>
<feature type="transmembrane region" description="Helical" evidence="15">
    <location>
        <begin position="1043"/>
        <end position="1064"/>
    </location>
</feature>
<feature type="region of interest" description="Disordered" evidence="16">
    <location>
        <begin position="36"/>
        <end position="107"/>
    </location>
</feature>
<dbReference type="SUPFAM" id="SSF81660">
    <property type="entry name" value="Metal cation-transporting ATPase, ATP-binding domain N"/>
    <property type="match status" value="1"/>
</dbReference>
<reference evidence="18 19" key="1">
    <citation type="submission" date="2010-05" db="EMBL/GenBank/DDBJ databases">
        <title>The Genome Sequence of Thecamonas trahens ATCC 50062.</title>
        <authorList>
            <consortium name="The Broad Institute Genome Sequencing Platform"/>
            <person name="Russ C."/>
            <person name="Cuomo C."/>
            <person name="Shea T."/>
            <person name="Young S.K."/>
            <person name="Zeng Q."/>
            <person name="Koehrsen M."/>
            <person name="Haas B."/>
            <person name="Borodovsky M."/>
            <person name="Guigo R."/>
            <person name="Alvarado L."/>
            <person name="Berlin A."/>
            <person name="Bochicchio J."/>
            <person name="Borenstein D."/>
            <person name="Chapman S."/>
            <person name="Chen Z."/>
            <person name="Freedman E."/>
            <person name="Gellesch M."/>
            <person name="Goldberg J."/>
            <person name="Griggs A."/>
            <person name="Gujja S."/>
            <person name="Heilman E."/>
            <person name="Heiman D."/>
            <person name="Hepburn T."/>
            <person name="Howarth C."/>
            <person name="Jen D."/>
            <person name="Larson L."/>
            <person name="Mehta T."/>
            <person name="Park D."/>
            <person name="Pearson M."/>
            <person name="Roberts A."/>
            <person name="Saif S."/>
            <person name="Shenoy N."/>
            <person name="Sisk P."/>
            <person name="Stolte C."/>
            <person name="Sykes S."/>
            <person name="Thomson T."/>
            <person name="Walk T."/>
            <person name="White J."/>
            <person name="Yandava C."/>
            <person name="Burger G."/>
            <person name="Gray M.W."/>
            <person name="Holland P.W.H."/>
            <person name="King N."/>
            <person name="Lang F.B.F."/>
            <person name="Roger A.J."/>
            <person name="Ruiz-Trillo I."/>
            <person name="Lander E."/>
            <person name="Nusbaum C."/>
        </authorList>
    </citation>
    <scope>NUCLEOTIDE SEQUENCE [LARGE SCALE GENOMIC DNA]</scope>
    <source>
        <strain evidence="18 19">ATCC 50062</strain>
    </source>
</reference>
<evidence type="ECO:0000256" key="6">
    <source>
        <dbReference type="ARBA" id="ARBA00022741"/>
    </source>
</evidence>
<organism evidence="18 19">
    <name type="scientific">Thecamonas trahens ATCC 50062</name>
    <dbReference type="NCBI Taxonomy" id="461836"/>
    <lineage>
        <taxon>Eukaryota</taxon>
        <taxon>Apusozoa</taxon>
        <taxon>Apusomonadida</taxon>
        <taxon>Apusomonadidae</taxon>
        <taxon>Thecamonas</taxon>
    </lineage>
</organism>
<dbReference type="InterPro" id="IPR008250">
    <property type="entry name" value="ATPase_P-typ_transduc_dom_A_sf"/>
</dbReference>
<keyword evidence="10" id="KW-1278">Translocase</keyword>
<keyword evidence="13 15" id="KW-0472">Membrane</keyword>
<evidence type="ECO:0000256" key="11">
    <source>
        <dbReference type="ARBA" id="ARBA00022989"/>
    </source>
</evidence>
<keyword evidence="11 15" id="KW-1133">Transmembrane helix</keyword>
<dbReference type="STRING" id="461836.A0A0L0DKW9"/>
<evidence type="ECO:0000256" key="7">
    <source>
        <dbReference type="ARBA" id="ARBA00022837"/>
    </source>
</evidence>
<evidence type="ECO:0000256" key="8">
    <source>
        <dbReference type="ARBA" id="ARBA00022840"/>
    </source>
</evidence>
<dbReference type="InterPro" id="IPR001757">
    <property type="entry name" value="P_typ_ATPase"/>
</dbReference>
<dbReference type="Pfam" id="PF00689">
    <property type="entry name" value="Cation_ATPase_C"/>
    <property type="match status" value="1"/>
</dbReference>
<evidence type="ECO:0000256" key="15">
    <source>
        <dbReference type="RuleBase" id="RU361146"/>
    </source>
</evidence>
<dbReference type="OrthoDB" id="3352408at2759"/>
<dbReference type="RefSeq" id="XP_013755591.1">
    <property type="nucleotide sequence ID" value="XM_013900137.1"/>
</dbReference>
<evidence type="ECO:0000256" key="2">
    <source>
        <dbReference type="ARBA" id="ARBA00022448"/>
    </source>
</evidence>
<dbReference type="EMBL" id="GL349471">
    <property type="protein sequence ID" value="KNC52008.1"/>
    <property type="molecule type" value="Genomic_DNA"/>
</dbReference>
<dbReference type="SUPFAM" id="SSF56784">
    <property type="entry name" value="HAD-like"/>
    <property type="match status" value="1"/>
</dbReference>
<evidence type="ECO:0000256" key="3">
    <source>
        <dbReference type="ARBA" id="ARBA00022568"/>
    </source>
</evidence>
<dbReference type="Pfam" id="PF13246">
    <property type="entry name" value="Cation_ATPase"/>
    <property type="match status" value="1"/>
</dbReference>
<dbReference type="NCBIfam" id="TIGR01494">
    <property type="entry name" value="ATPase_P-type"/>
    <property type="match status" value="2"/>
</dbReference>
<dbReference type="Pfam" id="PF00690">
    <property type="entry name" value="Cation_ATPase_N"/>
    <property type="match status" value="1"/>
</dbReference>
<feature type="transmembrane region" description="Helical" evidence="15">
    <location>
        <begin position="1011"/>
        <end position="1031"/>
    </location>
</feature>
<dbReference type="PRINTS" id="PR00120">
    <property type="entry name" value="HATPASE"/>
</dbReference>
<dbReference type="InterPro" id="IPR036412">
    <property type="entry name" value="HAD-like_sf"/>
</dbReference>
<evidence type="ECO:0000256" key="10">
    <source>
        <dbReference type="ARBA" id="ARBA00022967"/>
    </source>
</evidence>
<dbReference type="OMA" id="QLAVTFM"/>
<keyword evidence="7 15" id="KW-0106">Calcium</keyword>
<dbReference type="GO" id="GO:0012505">
    <property type="term" value="C:endomembrane system"/>
    <property type="evidence" value="ECO:0007669"/>
    <property type="project" value="UniProtKB-SubCell"/>
</dbReference>
<comment type="catalytic activity">
    <reaction evidence="14 15">
        <text>Ca(2+)(in) + ATP + H2O = Ca(2+)(out) + ADP + phosphate + H(+)</text>
        <dbReference type="Rhea" id="RHEA:18105"/>
        <dbReference type="ChEBI" id="CHEBI:15377"/>
        <dbReference type="ChEBI" id="CHEBI:15378"/>
        <dbReference type="ChEBI" id="CHEBI:29108"/>
        <dbReference type="ChEBI" id="CHEBI:30616"/>
        <dbReference type="ChEBI" id="CHEBI:43474"/>
        <dbReference type="ChEBI" id="CHEBI:456216"/>
        <dbReference type="EC" id="7.2.2.10"/>
    </reaction>
</comment>
<dbReference type="FunFam" id="1.20.1110.10:FF:000039">
    <property type="entry name" value="Calcium-transporting ATPase"/>
    <property type="match status" value="1"/>
</dbReference>
<dbReference type="GO" id="GO:0005524">
    <property type="term" value="F:ATP binding"/>
    <property type="evidence" value="ECO:0007669"/>
    <property type="project" value="UniProtKB-KW"/>
</dbReference>
<dbReference type="SFLD" id="SFLDF00027">
    <property type="entry name" value="p-type_atpase"/>
    <property type="match status" value="1"/>
</dbReference>
<keyword evidence="8 15" id="KW-0067">ATP-binding</keyword>
<accession>A0A0L0DKW9</accession>
<evidence type="ECO:0000313" key="19">
    <source>
        <dbReference type="Proteomes" id="UP000054408"/>
    </source>
</evidence>
<evidence type="ECO:0000256" key="14">
    <source>
        <dbReference type="ARBA" id="ARBA00048694"/>
    </source>
</evidence>
<dbReference type="Gene3D" id="3.40.50.1000">
    <property type="entry name" value="HAD superfamily/HAD-like"/>
    <property type="match status" value="1"/>
</dbReference>
<dbReference type="Gene3D" id="2.70.150.10">
    <property type="entry name" value="Calcium-transporting ATPase, cytoplasmic transduction domain A"/>
    <property type="match status" value="1"/>
</dbReference>